<feature type="transmembrane region" description="Helical" evidence="8">
    <location>
        <begin position="191"/>
        <end position="213"/>
    </location>
</feature>
<evidence type="ECO:0000256" key="5">
    <source>
        <dbReference type="ARBA" id="ARBA00022692"/>
    </source>
</evidence>
<dbReference type="PROSITE" id="PS50928">
    <property type="entry name" value="ABC_TM1"/>
    <property type="match status" value="1"/>
</dbReference>
<dbReference type="SUPFAM" id="SSF161098">
    <property type="entry name" value="MetI-like"/>
    <property type="match status" value="1"/>
</dbReference>
<feature type="transmembrane region" description="Helical" evidence="8">
    <location>
        <begin position="66"/>
        <end position="86"/>
    </location>
</feature>
<dbReference type="InterPro" id="IPR035906">
    <property type="entry name" value="MetI-like_sf"/>
</dbReference>
<comment type="similarity">
    <text evidence="2">Belongs to the binding-protein-dependent transport system permease family. CysTW subfamily.</text>
</comment>
<evidence type="ECO:0000313" key="11">
    <source>
        <dbReference type="Proteomes" id="UP000198923"/>
    </source>
</evidence>
<keyword evidence="5 8" id="KW-0812">Transmembrane</keyword>
<dbReference type="PANTHER" id="PTHR42929">
    <property type="entry name" value="INNER MEMBRANE ABC TRANSPORTER PERMEASE PROTEIN YDCU-RELATED-RELATED"/>
    <property type="match status" value="1"/>
</dbReference>
<dbReference type="InterPro" id="IPR000515">
    <property type="entry name" value="MetI-like"/>
</dbReference>
<evidence type="ECO:0000256" key="8">
    <source>
        <dbReference type="RuleBase" id="RU363032"/>
    </source>
</evidence>
<evidence type="ECO:0000256" key="2">
    <source>
        <dbReference type="ARBA" id="ARBA00007069"/>
    </source>
</evidence>
<dbReference type="RefSeq" id="WP_093169650.1">
    <property type="nucleotide sequence ID" value="NZ_FNCN01000005.1"/>
</dbReference>
<keyword evidence="4" id="KW-1003">Cell membrane</keyword>
<keyword evidence="11" id="KW-1185">Reference proteome</keyword>
<evidence type="ECO:0000256" key="1">
    <source>
        <dbReference type="ARBA" id="ARBA00004651"/>
    </source>
</evidence>
<evidence type="ECO:0000256" key="6">
    <source>
        <dbReference type="ARBA" id="ARBA00022989"/>
    </source>
</evidence>
<organism evidence="10 11">
    <name type="scientific">Sinosporangium album</name>
    <dbReference type="NCBI Taxonomy" id="504805"/>
    <lineage>
        <taxon>Bacteria</taxon>
        <taxon>Bacillati</taxon>
        <taxon>Actinomycetota</taxon>
        <taxon>Actinomycetes</taxon>
        <taxon>Streptosporangiales</taxon>
        <taxon>Streptosporangiaceae</taxon>
        <taxon>Sinosporangium</taxon>
    </lineage>
</organism>
<feature type="transmembrane region" description="Helical" evidence="8">
    <location>
        <begin position="249"/>
        <end position="269"/>
    </location>
</feature>
<name>A0A1G7VG02_9ACTN</name>
<evidence type="ECO:0000313" key="10">
    <source>
        <dbReference type="EMBL" id="SDG58663.1"/>
    </source>
</evidence>
<keyword evidence="3 8" id="KW-0813">Transport</keyword>
<protein>
    <submittedName>
        <fullName evidence="10">Spermidine/putrescine transport system permease protein</fullName>
    </submittedName>
</protein>
<dbReference type="EMBL" id="FNCN01000005">
    <property type="protein sequence ID" value="SDG58663.1"/>
    <property type="molecule type" value="Genomic_DNA"/>
</dbReference>
<accession>A0A1G7VG02</accession>
<dbReference type="Pfam" id="PF00528">
    <property type="entry name" value="BPD_transp_1"/>
    <property type="match status" value="1"/>
</dbReference>
<dbReference type="Gene3D" id="1.10.3720.10">
    <property type="entry name" value="MetI-like"/>
    <property type="match status" value="1"/>
</dbReference>
<dbReference type="STRING" id="504805.SAMN05421505_105255"/>
<dbReference type="GO" id="GO:0005886">
    <property type="term" value="C:plasma membrane"/>
    <property type="evidence" value="ECO:0007669"/>
    <property type="project" value="UniProtKB-SubCell"/>
</dbReference>
<evidence type="ECO:0000256" key="7">
    <source>
        <dbReference type="ARBA" id="ARBA00023136"/>
    </source>
</evidence>
<evidence type="ECO:0000256" key="3">
    <source>
        <dbReference type="ARBA" id="ARBA00022448"/>
    </source>
</evidence>
<dbReference type="Proteomes" id="UP000198923">
    <property type="component" value="Unassembled WGS sequence"/>
</dbReference>
<feature type="transmembrane region" description="Helical" evidence="8">
    <location>
        <begin position="141"/>
        <end position="170"/>
    </location>
</feature>
<evidence type="ECO:0000259" key="9">
    <source>
        <dbReference type="PROSITE" id="PS50928"/>
    </source>
</evidence>
<gene>
    <name evidence="10" type="ORF">SAMN05421505_105255</name>
</gene>
<dbReference type="PANTHER" id="PTHR42929:SF1">
    <property type="entry name" value="INNER MEMBRANE ABC TRANSPORTER PERMEASE PROTEIN YDCU-RELATED"/>
    <property type="match status" value="1"/>
</dbReference>
<proteinExistence type="inferred from homology"/>
<dbReference type="GO" id="GO:0055085">
    <property type="term" value="P:transmembrane transport"/>
    <property type="evidence" value="ECO:0007669"/>
    <property type="project" value="InterPro"/>
</dbReference>
<sequence>MKRLTPYLLVLPGGLWLLAFLVVPIIFMASVSTQEGDVVNGFVQTFNVGNYVQAIGDFHTQFLRSAGYGLAGTAIAILLAYPMAYWIAFKGGARKSTYLLLVLLPFFVSFVLRTVSWKFMLADDGILLGPLKAIGLLPEDFHVLQTTAAVIGGLVYNYLAFMVLPIYVALERVDHRLVEAARDLYASRLGTFTKVVLPLSLPGVFAGVLMTFVPMTADYVNAAVLGGPENTMIGNVIQTQYLVGNDYPVGAALSLTLMAATLIGVFAYARALGTENVLAAAAR</sequence>
<dbReference type="AlphaFoldDB" id="A0A1G7VG02"/>
<feature type="transmembrane region" description="Helical" evidence="8">
    <location>
        <begin position="7"/>
        <end position="29"/>
    </location>
</feature>
<feature type="transmembrane region" description="Helical" evidence="8">
    <location>
        <begin position="98"/>
        <end position="121"/>
    </location>
</feature>
<feature type="domain" description="ABC transmembrane type-1" evidence="9">
    <location>
        <begin position="62"/>
        <end position="268"/>
    </location>
</feature>
<dbReference type="OrthoDB" id="9808619at2"/>
<comment type="subcellular location">
    <subcellularLocation>
        <location evidence="1 8">Cell membrane</location>
        <topology evidence="1 8">Multi-pass membrane protein</topology>
    </subcellularLocation>
</comment>
<keyword evidence="7 8" id="KW-0472">Membrane</keyword>
<keyword evidence="6 8" id="KW-1133">Transmembrane helix</keyword>
<dbReference type="CDD" id="cd06261">
    <property type="entry name" value="TM_PBP2"/>
    <property type="match status" value="1"/>
</dbReference>
<reference evidence="10 11" key="1">
    <citation type="submission" date="2016-10" db="EMBL/GenBank/DDBJ databases">
        <authorList>
            <person name="de Groot N.N."/>
        </authorList>
    </citation>
    <scope>NUCLEOTIDE SEQUENCE [LARGE SCALE GENOMIC DNA]</scope>
    <source>
        <strain evidence="10 11">CPCC 201354</strain>
    </source>
</reference>
<evidence type="ECO:0000256" key="4">
    <source>
        <dbReference type="ARBA" id="ARBA00022475"/>
    </source>
</evidence>